<dbReference type="InterPro" id="IPR047589">
    <property type="entry name" value="DUF11_rpt"/>
</dbReference>
<evidence type="ECO:0000256" key="6">
    <source>
        <dbReference type="SAM" id="Phobius"/>
    </source>
</evidence>
<proteinExistence type="predicted"/>
<protein>
    <submittedName>
        <fullName evidence="8">Putative repeat protein (TIGR01451 family)/fimbrial isopeptide formation D2 family protein/LPXTG-motif cell wall-anchored protein</fullName>
    </submittedName>
</protein>
<keyword evidence="6" id="KW-0472">Membrane</keyword>
<evidence type="ECO:0000256" key="2">
    <source>
        <dbReference type="ARBA" id="ARBA00022525"/>
    </source>
</evidence>
<keyword evidence="1" id="KW-0134">Cell wall</keyword>
<keyword evidence="6" id="KW-0812">Transmembrane</keyword>
<evidence type="ECO:0000259" key="7">
    <source>
        <dbReference type="PROSITE" id="PS50847"/>
    </source>
</evidence>
<reference evidence="8 9" key="1">
    <citation type="submission" date="2020-08" db="EMBL/GenBank/DDBJ databases">
        <title>Genomic Encyclopedia of Type Strains, Phase IV (KMG-IV): sequencing the most valuable type-strain genomes for metagenomic binning, comparative biology and taxonomic classification.</title>
        <authorList>
            <person name="Goeker M."/>
        </authorList>
    </citation>
    <scope>NUCLEOTIDE SEQUENCE [LARGE SCALE GENOMIC DNA]</scope>
    <source>
        <strain evidence="8 9">YIM 65646</strain>
    </source>
</reference>
<keyword evidence="4" id="KW-0572">Peptidoglycan-anchor</keyword>
<dbReference type="NCBIfam" id="TIGR01167">
    <property type="entry name" value="LPXTG_anchor"/>
    <property type="match status" value="1"/>
</dbReference>
<dbReference type="Gene3D" id="2.60.40.740">
    <property type="match status" value="1"/>
</dbReference>
<keyword evidence="3" id="KW-0732">Signal</keyword>
<feature type="transmembrane region" description="Helical" evidence="6">
    <location>
        <begin position="1474"/>
        <end position="1493"/>
    </location>
</feature>
<evidence type="ECO:0000256" key="3">
    <source>
        <dbReference type="ARBA" id="ARBA00022729"/>
    </source>
</evidence>
<dbReference type="Proteomes" id="UP000548476">
    <property type="component" value="Unassembled WGS sequence"/>
</dbReference>
<dbReference type="InterPro" id="IPR046022">
    <property type="entry name" value="DUF5979"/>
</dbReference>
<name>A0A841FFV8_9ACTN</name>
<dbReference type="NCBIfam" id="TIGR01451">
    <property type="entry name" value="B_ant_repeat"/>
    <property type="match status" value="1"/>
</dbReference>
<dbReference type="Pfam" id="PF19407">
    <property type="entry name" value="DUF5979"/>
    <property type="match status" value="1"/>
</dbReference>
<evidence type="ECO:0000313" key="8">
    <source>
        <dbReference type="EMBL" id="MBB6036211.1"/>
    </source>
</evidence>
<organism evidence="8 9">
    <name type="scientific">Phytomonospora endophytica</name>
    <dbReference type="NCBI Taxonomy" id="714109"/>
    <lineage>
        <taxon>Bacteria</taxon>
        <taxon>Bacillati</taxon>
        <taxon>Actinomycetota</taxon>
        <taxon>Actinomycetes</taxon>
        <taxon>Micromonosporales</taxon>
        <taxon>Micromonosporaceae</taxon>
        <taxon>Phytomonospora</taxon>
    </lineage>
</organism>
<evidence type="ECO:0000256" key="1">
    <source>
        <dbReference type="ARBA" id="ARBA00022512"/>
    </source>
</evidence>
<sequence length="1498" mass="154622">MAIVPATPAWAAVVGIAKSTTGVPAGGVEPGGTFDYVIRVDCTSLADDCENVTVTDTLPEEFDYDLVPGTYTWSGGPDTDPPGGTVFPGVAQYTYTYDDSTRELSVTVPSVPAGTSASVQIGATLPSDTEVPDGTVVPNTATVTADNAPSASDDVDVPVNVPVNVDVTATKDWQDGSALAASGEASTITLGVTNASTGASDVSSMTLTDQTTGTPDGDPWNYFTLTGFGDVTYPDGADQVQVLYCTLPYAQVCGDGDWTEGAVQTGSPLQPDAGVDLAQVTGVQFVFSSSTGGEIPNGASGNVAFEMTLRDTERADDSVPIEPTTTQTVTNTATPSITVPDGTTDGDPASDTFQIVPNIAKIDVQKQWFADADGDYVADNPPSAPGQRRWPVSAVVDATNNSPFPVETMTVREPSVSNPQSGLEYMDLTQLRLEFPEGAETAALTVTCADGSLVELNFTAPPTEVTLDRPDDWTCPAGGPDDPDMQVTSIEVVYASPPGEATIAIGAKAGLDVHGTLTDNAVPGDSPFTNCADATAVNSGNGSTSATATACALLTVVDRLGPSGPGTKTVSQQELPEDTPIEYDISFTNDSGQSLSDFHLIDPASATGGLTDDSQPFASVRITELTVDCGPDATVNLLVPDGSGGFTRVPQDSATAADYEAARGFEVAADPLAAGQTCDVTVEVIRRDGVPDGVVIPNCYIVLAGGQPAINGDIDASTSCSPDVVTSPPNSAASLQKFIEPGEVTTPTAGLDPDLATVKLRVANTGNTHLKSLTITDFDDDGAGSDFFRSFDFVELQGVSFPPGADMVRVDVCTTGCADGDWTLGTATTSATPPLPGGVAPADIQGIRVTFTSSDPKHNGYNLTPGENFPTSGPCVQASVCFTVTPRATDRETGEKVLGTYTDTASGSGEALTDLGGGFAIPPVDADLRVVEGRPAIDVNKAVVGSASLAPGQIVFFDLTVRNSGTAALPDLEVSDPLPDQLEFDETAVNGGPYSLTWTNLPDGTSPPVPEEFTAESNGDGRVTRLVWKFPGRFEVGSVLVIRIGMRMAPGTLAGDVVTNVMGAGSSTTDDFDCSGAPPDGIVDGDPFLPGRNCTSPAKVTTRAGASFTARKWVAGNPELGLYDVNREEYVPIDDPRCPHLTRDGVSYTRYPCVALVYPGENFTFLARLTNSGTYRAVDSRFIDALPAPGDTGVVDPADRGTMWDVPPTLVAPPEVAAPSDGSTADTTLTYTTDDPVCADDLNPPDSCPDGAWTEPFDAEATGFQMYAEFTAPGLTPGGSVDVVWEMTSPADLAEAADPSIAWNSFGHSELIDTPGSPTQLGAVEPQKVGVGLVFGGLRVDKKVVAEPGATVPGGEYELTYECTVTPETGDPVVVRSGTATFTPDDPWTLTGVPAHASCVIYESEDQGGDSDHAKGDPITIVVPWNATGEAATATITNTFPPPPTPPTPPTPPGGGETPGPDDALPATGGRQGIVIYLGIAALLLGGGLVALVRRRRV</sequence>
<gene>
    <name evidence="8" type="ORF">HNR73_004079</name>
</gene>
<feature type="region of interest" description="Disordered" evidence="5">
    <location>
        <begin position="1435"/>
        <end position="1467"/>
    </location>
</feature>
<keyword evidence="9" id="KW-1185">Reference proteome</keyword>
<dbReference type="EMBL" id="JACHGT010000008">
    <property type="protein sequence ID" value="MBB6036211.1"/>
    <property type="molecule type" value="Genomic_DNA"/>
</dbReference>
<comment type="caution">
    <text evidence="8">The sequence shown here is derived from an EMBL/GenBank/DDBJ whole genome shotgun (WGS) entry which is preliminary data.</text>
</comment>
<dbReference type="RefSeq" id="WP_184789043.1">
    <property type="nucleotide sequence ID" value="NZ_BONT01000046.1"/>
</dbReference>
<evidence type="ECO:0000256" key="5">
    <source>
        <dbReference type="SAM" id="MobiDB-lite"/>
    </source>
</evidence>
<keyword evidence="2" id="KW-0964">Secreted</keyword>
<feature type="domain" description="Gram-positive cocci surface proteins LPxTG" evidence="7">
    <location>
        <begin position="1465"/>
        <end position="1498"/>
    </location>
</feature>
<feature type="compositionally biased region" description="Pro residues" evidence="5">
    <location>
        <begin position="1440"/>
        <end position="1453"/>
    </location>
</feature>
<evidence type="ECO:0000256" key="4">
    <source>
        <dbReference type="ARBA" id="ARBA00023088"/>
    </source>
</evidence>
<accession>A0A841FFV8</accession>
<evidence type="ECO:0000313" key="9">
    <source>
        <dbReference type="Proteomes" id="UP000548476"/>
    </source>
</evidence>
<dbReference type="PROSITE" id="PS50847">
    <property type="entry name" value="GRAM_POS_ANCHORING"/>
    <property type="match status" value="1"/>
</dbReference>
<dbReference type="InterPro" id="IPR019931">
    <property type="entry name" value="LPXTG_anchor"/>
</dbReference>
<keyword evidence="6" id="KW-1133">Transmembrane helix</keyword>